<keyword evidence="2" id="KW-1185">Reference proteome</keyword>
<dbReference type="EMBL" id="HF935272">
    <property type="protein sequence ID" value="CCX05767.1"/>
    <property type="molecule type" value="Genomic_DNA"/>
</dbReference>
<proteinExistence type="predicted"/>
<accession>U4KWC5</accession>
<evidence type="ECO:0000313" key="2">
    <source>
        <dbReference type="Proteomes" id="UP000018144"/>
    </source>
</evidence>
<sequence>MEPIIFRLISVSNPSMTTLNKNFRRNQRSHLDATITAECTSHKPKPQTWSFTCIS</sequence>
<organism evidence="1 2">
    <name type="scientific">Pyronema omphalodes (strain CBS 100304)</name>
    <name type="common">Pyronema confluens</name>
    <dbReference type="NCBI Taxonomy" id="1076935"/>
    <lineage>
        <taxon>Eukaryota</taxon>
        <taxon>Fungi</taxon>
        <taxon>Dikarya</taxon>
        <taxon>Ascomycota</taxon>
        <taxon>Pezizomycotina</taxon>
        <taxon>Pezizomycetes</taxon>
        <taxon>Pezizales</taxon>
        <taxon>Pyronemataceae</taxon>
        <taxon>Pyronema</taxon>
    </lineage>
</organism>
<reference evidence="1 2" key="1">
    <citation type="journal article" date="2013" name="PLoS Genet.">
        <title>The genome and development-dependent transcriptomes of Pyronema confluens: a window into fungal evolution.</title>
        <authorList>
            <person name="Traeger S."/>
            <person name="Altegoer F."/>
            <person name="Freitag M."/>
            <person name="Gabaldon T."/>
            <person name="Kempken F."/>
            <person name="Kumar A."/>
            <person name="Marcet-Houben M."/>
            <person name="Poggeler S."/>
            <person name="Stajich J.E."/>
            <person name="Nowrousian M."/>
        </authorList>
    </citation>
    <scope>NUCLEOTIDE SEQUENCE [LARGE SCALE GENOMIC DNA]</scope>
    <source>
        <strain evidence="2">CBS 100304</strain>
        <tissue evidence="1">Vegetative mycelium</tissue>
    </source>
</reference>
<name>U4KWC5_PYROM</name>
<protein>
    <submittedName>
        <fullName evidence="1">Uncharacterized protein</fullName>
    </submittedName>
</protein>
<dbReference type="AlphaFoldDB" id="U4KWC5"/>
<evidence type="ECO:0000313" key="1">
    <source>
        <dbReference type="EMBL" id="CCX05767.1"/>
    </source>
</evidence>
<dbReference type="Proteomes" id="UP000018144">
    <property type="component" value="Unassembled WGS sequence"/>
</dbReference>
<gene>
    <name evidence="1" type="ORF">PCON_05354</name>
</gene>